<organism evidence="1 2">
    <name type="scientific">Polypedilum vanderplanki</name>
    <name type="common">Sleeping chironomid midge</name>
    <dbReference type="NCBI Taxonomy" id="319348"/>
    <lineage>
        <taxon>Eukaryota</taxon>
        <taxon>Metazoa</taxon>
        <taxon>Ecdysozoa</taxon>
        <taxon>Arthropoda</taxon>
        <taxon>Hexapoda</taxon>
        <taxon>Insecta</taxon>
        <taxon>Pterygota</taxon>
        <taxon>Neoptera</taxon>
        <taxon>Endopterygota</taxon>
        <taxon>Diptera</taxon>
        <taxon>Nematocera</taxon>
        <taxon>Chironomoidea</taxon>
        <taxon>Chironomidae</taxon>
        <taxon>Chironominae</taxon>
        <taxon>Polypedilum</taxon>
        <taxon>Polypedilum</taxon>
    </lineage>
</organism>
<dbReference type="EMBL" id="JADBJN010000001">
    <property type="protein sequence ID" value="KAG5681697.1"/>
    <property type="molecule type" value="Genomic_DNA"/>
</dbReference>
<sequence length="156" mass="17983">MNESSIAFHFNNFFTNSASDLINNISINKNDRDKFHSNEKYDIQYPFICASCSQDEISLIIDKLKSSTTLDFYGLSNNFVKIHKKALIPILTELINVHFIKGQFPEVLKVGVVNPLFKNGSKTDVSNYRPVVMLPVFGKIFERVIYNRLSQYIHEK</sequence>
<name>A0A9J6CHM3_POLVA</name>
<dbReference type="AlphaFoldDB" id="A0A9J6CHM3"/>
<gene>
    <name evidence="1" type="ORF">PVAND_011107</name>
</gene>
<accession>A0A9J6CHM3</accession>
<proteinExistence type="predicted"/>
<evidence type="ECO:0000313" key="2">
    <source>
        <dbReference type="Proteomes" id="UP001107558"/>
    </source>
</evidence>
<dbReference type="OrthoDB" id="8057773at2759"/>
<evidence type="ECO:0008006" key="3">
    <source>
        <dbReference type="Google" id="ProtNLM"/>
    </source>
</evidence>
<dbReference type="Proteomes" id="UP001107558">
    <property type="component" value="Chromosome 1"/>
</dbReference>
<evidence type="ECO:0000313" key="1">
    <source>
        <dbReference type="EMBL" id="KAG5681697.1"/>
    </source>
</evidence>
<comment type="caution">
    <text evidence="1">The sequence shown here is derived from an EMBL/GenBank/DDBJ whole genome shotgun (WGS) entry which is preliminary data.</text>
</comment>
<keyword evidence="2" id="KW-1185">Reference proteome</keyword>
<dbReference type="PANTHER" id="PTHR19446">
    <property type="entry name" value="REVERSE TRANSCRIPTASES"/>
    <property type="match status" value="1"/>
</dbReference>
<protein>
    <recommendedName>
        <fullName evidence="3">Reverse transcriptase</fullName>
    </recommendedName>
</protein>
<reference evidence="1" key="1">
    <citation type="submission" date="2021-03" db="EMBL/GenBank/DDBJ databases">
        <title>Chromosome level genome of the anhydrobiotic midge Polypedilum vanderplanki.</title>
        <authorList>
            <person name="Yoshida Y."/>
            <person name="Kikawada T."/>
            <person name="Gusev O."/>
        </authorList>
    </citation>
    <scope>NUCLEOTIDE SEQUENCE</scope>
    <source>
        <strain evidence="1">NIAS01</strain>
        <tissue evidence="1">Whole body or cell culture</tissue>
    </source>
</reference>